<protein>
    <submittedName>
        <fullName evidence="2">Uncharacterized protein</fullName>
    </submittedName>
</protein>
<organism evidence="2 3">
    <name type="scientific">Aspergillus transmontanensis</name>
    <dbReference type="NCBI Taxonomy" id="1034304"/>
    <lineage>
        <taxon>Eukaryota</taxon>
        <taxon>Fungi</taxon>
        <taxon>Dikarya</taxon>
        <taxon>Ascomycota</taxon>
        <taxon>Pezizomycotina</taxon>
        <taxon>Eurotiomycetes</taxon>
        <taxon>Eurotiomycetidae</taxon>
        <taxon>Eurotiales</taxon>
        <taxon>Aspergillaceae</taxon>
        <taxon>Aspergillus</taxon>
        <taxon>Aspergillus subgen. Circumdati</taxon>
    </lineage>
</organism>
<dbReference type="AlphaFoldDB" id="A0A5N6VUW9"/>
<keyword evidence="1" id="KW-0472">Membrane</keyword>
<evidence type="ECO:0000313" key="2">
    <source>
        <dbReference type="EMBL" id="KAE8312311.1"/>
    </source>
</evidence>
<evidence type="ECO:0000313" key="3">
    <source>
        <dbReference type="Proteomes" id="UP000325433"/>
    </source>
</evidence>
<evidence type="ECO:0000256" key="1">
    <source>
        <dbReference type="SAM" id="Phobius"/>
    </source>
</evidence>
<keyword evidence="1" id="KW-1133">Transmembrane helix</keyword>
<reference evidence="3" key="1">
    <citation type="submission" date="2019-04" db="EMBL/GenBank/DDBJ databases">
        <title>Friends and foes A comparative genomics studyof 23 Aspergillus species from section Flavi.</title>
        <authorList>
            <consortium name="DOE Joint Genome Institute"/>
            <person name="Kjaerbolling I."/>
            <person name="Vesth T."/>
            <person name="Frisvad J.C."/>
            <person name="Nybo J.L."/>
            <person name="Theobald S."/>
            <person name="Kildgaard S."/>
            <person name="Isbrandt T."/>
            <person name="Kuo A."/>
            <person name="Sato A."/>
            <person name="Lyhne E.K."/>
            <person name="Kogle M.E."/>
            <person name="Wiebenga A."/>
            <person name="Kun R.S."/>
            <person name="Lubbers R.J."/>
            <person name="Makela M.R."/>
            <person name="Barry K."/>
            <person name="Chovatia M."/>
            <person name="Clum A."/>
            <person name="Daum C."/>
            <person name="Haridas S."/>
            <person name="He G."/>
            <person name="LaButti K."/>
            <person name="Lipzen A."/>
            <person name="Mondo S."/>
            <person name="Riley R."/>
            <person name="Salamov A."/>
            <person name="Simmons B.A."/>
            <person name="Magnuson J.K."/>
            <person name="Henrissat B."/>
            <person name="Mortensen U.H."/>
            <person name="Larsen T.O."/>
            <person name="Devries R.P."/>
            <person name="Grigoriev I.V."/>
            <person name="Machida M."/>
            <person name="Baker S.E."/>
            <person name="Andersen M.R."/>
        </authorList>
    </citation>
    <scope>NUCLEOTIDE SEQUENCE [LARGE SCALE GENOMIC DNA]</scope>
    <source>
        <strain evidence="3">CBS 130015</strain>
    </source>
</reference>
<accession>A0A5N6VUW9</accession>
<keyword evidence="3" id="KW-1185">Reference proteome</keyword>
<dbReference type="EMBL" id="ML738334">
    <property type="protein sequence ID" value="KAE8312311.1"/>
    <property type="molecule type" value="Genomic_DNA"/>
</dbReference>
<keyword evidence="1" id="KW-0812">Transmembrane</keyword>
<feature type="transmembrane region" description="Helical" evidence="1">
    <location>
        <begin position="6"/>
        <end position="26"/>
    </location>
</feature>
<gene>
    <name evidence="2" type="ORF">BDV41DRAFT_539209</name>
</gene>
<sequence length="85" mass="9232">MLDAYFVLIILIVIPIPSLTIVNVMADGRLVNIIPFVCVYSYLSTFGTNVGQAGAIRRFVAVTRLHEKCLLVVLDLGIQGVAVVD</sequence>
<dbReference type="Proteomes" id="UP000325433">
    <property type="component" value="Unassembled WGS sequence"/>
</dbReference>
<proteinExistence type="predicted"/>
<name>A0A5N6VUW9_9EURO</name>